<dbReference type="EMBL" id="JACHHJ010000002">
    <property type="protein sequence ID" value="MBB6449970.1"/>
    <property type="molecule type" value="Genomic_DNA"/>
</dbReference>
<organism evidence="1 2">
    <name type="scientific">Geomicrobium halophilum</name>
    <dbReference type="NCBI Taxonomy" id="549000"/>
    <lineage>
        <taxon>Bacteria</taxon>
        <taxon>Bacillati</taxon>
        <taxon>Bacillota</taxon>
        <taxon>Bacilli</taxon>
        <taxon>Bacillales</taxon>
        <taxon>Geomicrobium</taxon>
    </lineage>
</organism>
<sequence length="77" mass="8933">MQQAVDEGMLHEDDVLYLSEVTLLIWKGMMTDILNHRRAYSQAEAMQKVLQIIHKSVMMVIPKEKQKDVSVSFNVGW</sequence>
<evidence type="ECO:0000313" key="1">
    <source>
        <dbReference type="EMBL" id="MBB6449970.1"/>
    </source>
</evidence>
<evidence type="ECO:0000313" key="2">
    <source>
        <dbReference type="Proteomes" id="UP000568839"/>
    </source>
</evidence>
<gene>
    <name evidence="1" type="ORF">HNR44_001948</name>
</gene>
<proteinExistence type="predicted"/>
<keyword evidence="2" id="KW-1185">Reference proteome</keyword>
<protein>
    <submittedName>
        <fullName evidence="1">Uncharacterized protein</fullName>
    </submittedName>
</protein>
<name>A0A841PMI9_9BACL</name>
<dbReference type="AlphaFoldDB" id="A0A841PMI9"/>
<dbReference type="Proteomes" id="UP000568839">
    <property type="component" value="Unassembled WGS sequence"/>
</dbReference>
<dbReference type="RefSeq" id="WP_184403904.1">
    <property type="nucleotide sequence ID" value="NZ_JACHHJ010000002.1"/>
</dbReference>
<reference evidence="1 2" key="1">
    <citation type="submission" date="2020-08" db="EMBL/GenBank/DDBJ databases">
        <title>Genomic Encyclopedia of Type Strains, Phase IV (KMG-IV): sequencing the most valuable type-strain genomes for metagenomic binning, comparative biology and taxonomic classification.</title>
        <authorList>
            <person name="Goeker M."/>
        </authorList>
    </citation>
    <scope>NUCLEOTIDE SEQUENCE [LARGE SCALE GENOMIC DNA]</scope>
    <source>
        <strain evidence="1 2">DSM 21769</strain>
    </source>
</reference>
<comment type="caution">
    <text evidence="1">The sequence shown here is derived from an EMBL/GenBank/DDBJ whole genome shotgun (WGS) entry which is preliminary data.</text>
</comment>
<accession>A0A841PMI9</accession>